<dbReference type="InterPro" id="IPR018004">
    <property type="entry name" value="KilA/APSES_HTH"/>
</dbReference>
<evidence type="ECO:0000259" key="1">
    <source>
        <dbReference type="PROSITE" id="PS51301"/>
    </source>
</evidence>
<dbReference type="PROSITE" id="PS51301">
    <property type="entry name" value="KILA_N"/>
    <property type="match status" value="1"/>
</dbReference>
<organism evidence="3 4">
    <name type="scientific">Flavonifractor plautii</name>
    <name type="common">Fusobacterium plautii</name>
    <dbReference type="NCBI Taxonomy" id="292800"/>
    <lineage>
        <taxon>Bacteria</taxon>
        <taxon>Bacillati</taxon>
        <taxon>Bacillota</taxon>
        <taxon>Clostridia</taxon>
        <taxon>Eubacteriales</taxon>
        <taxon>Oscillospiraceae</taxon>
        <taxon>Flavonifractor</taxon>
    </lineage>
</organism>
<evidence type="ECO:0000313" key="3">
    <source>
        <dbReference type="EMBL" id="MSB22487.1"/>
    </source>
</evidence>
<comment type="caution">
    <text evidence="3">The sequence shown here is derived from an EMBL/GenBank/DDBJ whole genome shotgun (WGS) entry which is preliminary data.</text>
</comment>
<dbReference type="Proteomes" id="UP001211006">
    <property type="component" value="Unassembled WGS sequence"/>
</dbReference>
<dbReference type="EMBL" id="JAQLWO010000006">
    <property type="protein sequence ID" value="MDB7905785.1"/>
    <property type="molecule type" value="Genomic_DNA"/>
</dbReference>
<feature type="domain" description="KilA-N" evidence="1">
    <location>
        <begin position="57"/>
        <end position="190"/>
    </location>
</feature>
<dbReference type="AlphaFoldDB" id="A0A174TI91"/>
<proteinExistence type="predicted"/>
<accession>A0A174TI91</accession>
<evidence type="ECO:0000313" key="2">
    <source>
        <dbReference type="EMBL" id="MDB7905785.1"/>
    </source>
</evidence>
<reference evidence="2" key="2">
    <citation type="submission" date="2023-01" db="EMBL/GenBank/DDBJ databases">
        <title>Human gut microbiome strain richness.</title>
        <authorList>
            <person name="Chen-Liaw A."/>
        </authorList>
    </citation>
    <scope>NUCLEOTIDE SEQUENCE</scope>
    <source>
        <strain evidence="2">2225st1_A6_2225SCRN_200828</strain>
    </source>
</reference>
<reference evidence="3 4" key="1">
    <citation type="journal article" date="2019" name="Nat. Med.">
        <title>A library of human gut bacterial isolates paired with longitudinal multiomics data enables mechanistic microbiome research.</title>
        <authorList>
            <person name="Poyet M."/>
            <person name="Groussin M."/>
            <person name="Gibbons S.M."/>
            <person name="Avila-Pacheco J."/>
            <person name="Jiang X."/>
            <person name="Kearney S.M."/>
            <person name="Perrotta A.R."/>
            <person name="Berdy B."/>
            <person name="Zhao S."/>
            <person name="Lieberman T.D."/>
            <person name="Swanson P.K."/>
            <person name="Smith M."/>
            <person name="Roesemann S."/>
            <person name="Alexander J.E."/>
            <person name="Rich S.A."/>
            <person name="Livny J."/>
            <person name="Vlamakis H."/>
            <person name="Clish C."/>
            <person name="Bullock K."/>
            <person name="Deik A."/>
            <person name="Scott J."/>
            <person name="Pierce K.A."/>
            <person name="Xavier R.J."/>
            <person name="Alm E.J."/>
        </authorList>
    </citation>
    <scope>NUCLEOTIDE SEQUENCE [LARGE SCALE GENOMIC DNA]</scope>
    <source>
        <strain evidence="3 4">BIOML-A2</strain>
    </source>
</reference>
<dbReference type="InterPro" id="IPR017880">
    <property type="entry name" value="KilA_N"/>
</dbReference>
<dbReference type="Pfam" id="PF04383">
    <property type="entry name" value="KilA-N"/>
    <property type="match status" value="1"/>
</dbReference>
<dbReference type="RefSeq" id="WP_009261211.1">
    <property type="nucleotide sequence ID" value="NZ_DAWDXJ010000013.1"/>
</dbReference>
<dbReference type="SMART" id="SM01252">
    <property type="entry name" value="KilA-N"/>
    <property type="match status" value="1"/>
</dbReference>
<evidence type="ECO:0000313" key="4">
    <source>
        <dbReference type="Proteomes" id="UP000434475"/>
    </source>
</evidence>
<sequence length="190" mass="22238">MNENELHERYIRLAFQYESAIDALLARGLVDEEAADAAKERFYDTLNEEKLRTTQKVRDYHETISLYMRMLAHDGMVSLTELARQYSDESPGYVIQSWMRSRNTLEFLRQWELEQNAEFDDQVCAELIRQGHTTSLTITPTLWVRRTHAVGLHVKQGKGGGVRAYPEIAADFRLWLDPKERLEIISKKLY</sequence>
<dbReference type="Proteomes" id="UP000434475">
    <property type="component" value="Unassembled WGS sequence"/>
</dbReference>
<name>A0A174TI91_FLAPL</name>
<gene>
    <name evidence="3" type="ORF">GKE97_23790</name>
    <name evidence="2" type="ORF">PND83_07340</name>
</gene>
<protein>
    <submittedName>
        <fullName evidence="2">KilA-N domain-containing protein</fullName>
    </submittedName>
</protein>
<dbReference type="EMBL" id="WKPR01000042">
    <property type="protein sequence ID" value="MSB22487.1"/>
    <property type="molecule type" value="Genomic_DNA"/>
</dbReference>